<protein>
    <submittedName>
        <fullName evidence="6">Protein kinase</fullName>
    </submittedName>
</protein>
<evidence type="ECO:0000313" key="6">
    <source>
        <dbReference type="EMBL" id="MFC5823310.1"/>
    </source>
</evidence>
<name>A0ABW1CC88_9ACTN</name>
<dbReference type="PANTHER" id="PTHR43289">
    <property type="entry name" value="MITOGEN-ACTIVATED PROTEIN KINASE KINASE KINASE 20-RELATED"/>
    <property type="match status" value="1"/>
</dbReference>
<keyword evidence="4" id="KW-0067">ATP-binding</keyword>
<proteinExistence type="predicted"/>
<dbReference type="GO" id="GO:0016301">
    <property type="term" value="F:kinase activity"/>
    <property type="evidence" value="ECO:0007669"/>
    <property type="project" value="UniProtKB-KW"/>
</dbReference>
<comment type="caution">
    <text evidence="6">The sequence shown here is derived from an EMBL/GenBank/DDBJ whole genome shotgun (WGS) entry which is preliminary data.</text>
</comment>
<evidence type="ECO:0000256" key="2">
    <source>
        <dbReference type="ARBA" id="ARBA00022741"/>
    </source>
</evidence>
<dbReference type="Proteomes" id="UP001596058">
    <property type="component" value="Unassembled WGS sequence"/>
</dbReference>
<dbReference type="InterPro" id="IPR000719">
    <property type="entry name" value="Prot_kinase_dom"/>
</dbReference>
<gene>
    <name evidence="6" type="ORF">ACFPZ3_05550</name>
</gene>
<keyword evidence="7" id="KW-1185">Reference proteome</keyword>
<keyword evidence="3 6" id="KW-0418">Kinase</keyword>
<dbReference type="EMBL" id="JBHSPA010000008">
    <property type="protein sequence ID" value="MFC5823310.1"/>
    <property type="molecule type" value="Genomic_DNA"/>
</dbReference>
<dbReference type="Pfam" id="PF00069">
    <property type="entry name" value="Pkinase"/>
    <property type="match status" value="1"/>
</dbReference>
<evidence type="ECO:0000259" key="5">
    <source>
        <dbReference type="PROSITE" id="PS50011"/>
    </source>
</evidence>
<organism evidence="6 7">
    <name type="scientific">Nonomuraea insulae</name>
    <dbReference type="NCBI Taxonomy" id="1616787"/>
    <lineage>
        <taxon>Bacteria</taxon>
        <taxon>Bacillati</taxon>
        <taxon>Actinomycetota</taxon>
        <taxon>Actinomycetes</taxon>
        <taxon>Streptosporangiales</taxon>
        <taxon>Streptosporangiaceae</taxon>
        <taxon>Nonomuraea</taxon>
    </lineage>
</organism>
<keyword evidence="2" id="KW-0547">Nucleotide-binding</keyword>
<feature type="domain" description="Protein kinase" evidence="5">
    <location>
        <begin position="1"/>
        <end position="132"/>
    </location>
</feature>
<evidence type="ECO:0000313" key="7">
    <source>
        <dbReference type="Proteomes" id="UP001596058"/>
    </source>
</evidence>
<dbReference type="Gene3D" id="1.10.510.10">
    <property type="entry name" value="Transferase(Phosphotransferase) domain 1"/>
    <property type="match status" value="1"/>
</dbReference>
<dbReference type="InterPro" id="IPR011009">
    <property type="entry name" value="Kinase-like_dom_sf"/>
</dbReference>
<dbReference type="SUPFAM" id="SSF56112">
    <property type="entry name" value="Protein kinase-like (PK-like)"/>
    <property type="match status" value="1"/>
</dbReference>
<dbReference type="PANTHER" id="PTHR43289:SF34">
    <property type="entry name" value="SERINE_THREONINE-PROTEIN KINASE YBDM-RELATED"/>
    <property type="match status" value="1"/>
</dbReference>
<sequence length="132" mass="13363">MTGGESSALQAIRDGGPMSGASVEAPVVGVATALTAIHQAGVVHRDLKPANIPLSSVGPRVIDFGIAQLLTPDATKTTSIVGTPAYMSPEQANGDQVTAASDVFAWGGVVVCAGDEVRLEWTVENVPIEGAP</sequence>
<evidence type="ECO:0000256" key="1">
    <source>
        <dbReference type="ARBA" id="ARBA00022679"/>
    </source>
</evidence>
<dbReference type="PROSITE" id="PS50011">
    <property type="entry name" value="PROTEIN_KINASE_DOM"/>
    <property type="match status" value="1"/>
</dbReference>
<accession>A0ABW1CC88</accession>
<evidence type="ECO:0000256" key="3">
    <source>
        <dbReference type="ARBA" id="ARBA00022777"/>
    </source>
</evidence>
<evidence type="ECO:0000256" key="4">
    <source>
        <dbReference type="ARBA" id="ARBA00022840"/>
    </source>
</evidence>
<keyword evidence="1" id="KW-0808">Transferase</keyword>
<reference evidence="7" key="1">
    <citation type="journal article" date="2019" name="Int. J. Syst. Evol. Microbiol.">
        <title>The Global Catalogue of Microorganisms (GCM) 10K type strain sequencing project: providing services to taxonomists for standard genome sequencing and annotation.</title>
        <authorList>
            <consortium name="The Broad Institute Genomics Platform"/>
            <consortium name="The Broad Institute Genome Sequencing Center for Infectious Disease"/>
            <person name="Wu L."/>
            <person name="Ma J."/>
        </authorList>
    </citation>
    <scope>NUCLEOTIDE SEQUENCE [LARGE SCALE GENOMIC DNA]</scope>
    <source>
        <strain evidence="7">CCUG 53903</strain>
    </source>
</reference>
<dbReference type="RefSeq" id="WP_379512848.1">
    <property type="nucleotide sequence ID" value="NZ_JBHSPA010000008.1"/>
</dbReference>